<dbReference type="PANTHER" id="PTHR31286">
    <property type="entry name" value="GLYCINE-RICH CELL WALL STRUCTURAL PROTEIN 1.8-LIKE"/>
    <property type="match status" value="1"/>
</dbReference>
<keyword evidence="5" id="KW-0269">Exonuclease</keyword>
<evidence type="ECO:0000259" key="4">
    <source>
        <dbReference type="Pfam" id="PF14392"/>
    </source>
</evidence>
<feature type="region of interest" description="Disordered" evidence="1">
    <location>
        <begin position="228"/>
        <end position="284"/>
    </location>
</feature>
<accession>A0A392LZG1</accession>
<dbReference type="InterPro" id="IPR040256">
    <property type="entry name" value="At4g02000-like"/>
</dbReference>
<name>A0A392LZG1_9FABA</name>
<keyword evidence="5" id="KW-0378">Hydrolase</keyword>
<feature type="compositionally biased region" description="Basic and acidic residues" evidence="1">
    <location>
        <begin position="228"/>
        <end position="243"/>
    </location>
</feature>
<dbReference type="Gene3D" id="3.60.10.10">
    <property type="entry name" value="Endonuclease/exonuclease/phosphatase"/>
    <property type="match status" value="1"/>
</dbReference>
<gene>
    <name evidence="5" type="ORF">A2U01_0001157</name>
</gene>
<sequence length="805" mass="93335">MANPDLEGLSIHEEEEEGFTFDFDEEGEEQINLQWCLVGRFLCERPIHFKSMKVRMADLWRPVRGVTIKEAKPGLFLFSFAHPLDMEGVLNGGPWTFDNNTLLMDRVQIGMQIENIPLFHADFWVQIHNLPTGLMKETVGIKLANYIGSFVEYDKKNNSSFWRQYMRVRVKVDVRQPLKKDTRVKDKAGEWCIVNFKYEKLGVFCFVCGIMGHTENKCEVRFSMENDDGSREWSGEIRADPRRSGGKQTSRWLREERGGGEGMTGGARRSQASSTVEPPNMGPTHDDVATNRQDQPHHHYNTLITKKATSIIHQGQSSHHMETDAIKPTSLPFFQTANTNINQASRQPLMSWQPGLPGAMKILSWNCRGLSTPSAIPNLCNVAQGYHPDILFLSETLSKKHKMESVCVMLKFDACLSIEVEGRSGGLSVMWKENTKCRIMNYSRHFINLIMTDGAKGDWRLTCYYGYPERSRRRQAWDLLRELRDMSALPWCIIGDFNDLLSQADKQGRNPHPNWLCEGFRSAISDCDLTDIHLNGYPFTWIKSRGTPHVIEERLDRAFANTDWLTLYPEVRLQNLLTSHSDHSPIMLQTSVITRNCNTYSFRFENIWLKEEDVGDVVEESWNEGRELDITSRVSRCADRLQDWGRRKRMRFKQEVIDCREEMERLRGRHDPDNSHRYKEVQEKHARLLVQEETYWRQRAKMHWLQQGDLNTRFFHTSATIRSKAKKIEKLVNSANIEVKTQPEICEEARTYFDQLFKANLSNHEPVLSLITPKITQEDNIRLLAPITKNEIHEALLQMHPDKAP</sequence>
<proteinExistence type="predicted"/>
<evidence type="ECO:0000313" key="5">
    <source>
        <dbReference type="EMBL" id="MCH80389.1"/>
    </source>
</evidence>
<keyword evidence="5" id="KW-0255">Endonuclease</keyword>
<dbReference type="InterPro" id="IPR005135">
    <property type="entry name" value="Endo/exonuclease/phosphatase"/>
</dbReference>
<dbReference type="SUPFAM" id="SSF56219">
    <property type="entry name" value="DNase I-like"/>
    <property type="match status" value="1"/>
</dbReference>
<evidence type="ECO:0000256" key="1">
    <source>
        <dbReference type="SAM" id="MobiDB-lite"/>
    </source>
</evidence>
<feature type="domain" description="Endonuclease/exonuclease/phosphatase" evidence="2">
    <location>
        <begin position="363"/>
        <end position="572"/>
    </location>
</feature>
<dbReference type="Proteomes" id="UP000265520">
    <property type="component" value="Unassembled WGS sequence"/>
</dbReference>
<protein>
    <submittedName>
        <fullName evidence="5">Endonuclease/exonuclease/phosphatase family protein</fullName>
    </submittedName>
</protein>
<dbReference type="InterPro" id="IPR025836">
    <property type="entry name" value="Zn_knuckle_CX2CX4HX4C"/>
</dbReference>
<evidence type="ECO:0000259" key="3">
    <source>
        <dbReference type="Pfam" id="PF14111"/>
    </source>
</evidence>
<dbReference type="InterPro" id="IPR036691">
    <property type="entry name" value="Endo/exonu/phosph_ase_sf"/>
</dbReference>
<dbReference type="PANTHER" id="PTHR31286:SF153">
    <property type="entry name" value="DUF4283 DOMAIN PROTEIN"/>
    <property type="match status" value="1"/>
</dbReference>
<keyword evidence="6" id="KW-1185">Reference proteome</keyword>
<dbReference type="GO" id="GO:0004527">
    <property type="term" value="F:exonuclease activity"/>
    <property type="evidence" value="ECO:0007669"/>
    <property type="project" value="UniProtKB-KW"/>
</dbReference>
<evidence type="ECO:0000259" key="2">
    <source>
        <dbReference type="Pfam" id="PF03372"/>
    </source>
</evidence>
<organism evidence="5 6">
    <name type="scientific">Trifolium medium</name>
    <dbReference type="NCBI Taxonomy" id="97028"/>
    <lineage>
        <taxon>Eukaryota</taxon>
        <taxon>Viridiplantae</taxon>
        <taxon>Streptophyta</taxon>
        <taxon>Embryophyta</taxon>
        <taxon>Tracheophyta</taxon>
        <taxon>Spermatophyta</taxon>
        <taxon>Magnoliopsida</taxon>
        <taxon>eudicotyledons</taxon>
        <taxon>Gunneridae</taxon>
        <taxon>Pentapetalae</taxon>
        <taxon>rosids</taxon>
        <taxon>fabids</taxon>
        <taxon>Fabales</taxon>
        <taxon>Fabaceae</taxon>
        <taxon>Papilionoideae</taxon>
        <taxon>50 kb inversion clade</taxon>
        <taxon>NPAAA clade</taxon>
        <taxon>Hologalegina</taxon>
        <taxon>IRL clade</taxon>
        <taxon>Trifolieae</taxon>
        <taxon>Trifolium</taxon>
    </lineage>
</organism>
<dbReference type="Pfam" id="PF03372">
    <property type="entry name" value="Exo_endo_phos"/>
    <property type="match status" value="1"/>
</dbReference>
<keyword evidence="5" id="KW-0540">Nuclease</keyword>
<dbReference type="Pfam" id="PF14111">
    <property type="entry name" value="DUF4283"/>
    <property type="match status" value="1"/>
</dbReference>
<dbReference type="AlphaFoldDB" id="A0A392LZG1"/>
<dbReference type="Pfam" id="PF14392">
    <property type="entry name" value="zf-CCHC_4"/>
    <property type="match status" value="1"/>
</dbReference>
<evidence type="ECO:0000313" key="6">
    <source>
        <dbReference type="Proteomes" id="UP000265520"/>
    </source>
</evidence>
<dbReference type="GO" id="GO:0004519">
    <property type="term" value="F:endonuclease activity"/>
    <property type="evidence" value="ECO:0007669"/>
    <property type="project" value="UniProtKB-KW"/>
</dbReference>
<feature type="non-terminal residue" evidence="5">
    <location>
        <position position="805"/>
    </location>
</feature>
<feature type="domain" description="Zinc knuckle CX2CX4HX4C" evidence="4">
    <location>
        <begin position="172"/>
        <end position="219"/>
    </location>
</feature>
<reference evidence="5 6" key="1">
    <citation type="journal article" date="2018" name="Front. Plant Sci.">
        <title>Red Clover (Trifolium pratense) and Zigzag Clover (T. medium) - A Picture of Genomic Similarities and Differences.</title>
        <authorList>
            <person name="Dluhosova J."/>
            <person name="Istvanek J."/>
            <person name="Nedelnik J."/>
            <person name="Repkova J."/>
        </authorList>
    </citation>
    <scope>NUCLEOTIDE SEQUENCE [LARGE SCALE GENOMIC DNA]</scope>
    <source>
        <strain evidence="6">cv. 10/8</strain>
        <tissue evidence="5">Leaf</tissue>
    </source>
</reference>
<dbReference type="EMBL" id="LXQA010001005">
    <property type="protein sequence ID" value="MCH80389.1"/>
    <property type="molecule type" value="Genomic_DNA"/>
</dbReference>
<dbReference type="InterPro" id="IPR025558">
    <property type="entry name" value="DUF4283"/>
</dbReference>
<feature type="domain" description="DUF4283" evidence="3">
    <location>
        <begin position="32"/>
        <end position="106"/>
    </location>
</feature>
<comment type="caution">
    <text evidence="5">The sequence shown here is derived from an EMBL/GenBank/DDBJ whole genome shotgun (WGS) entry which is preliminary data.</text>
</comment>